<organism evidence="10 11">
    <name type="scientific">Psilocybe cyanescens</name>
    <dbReference type="NCBI Taxonomy" id="93625"/>
    <lineage>
        <taxon>Eukaryota</taxon>
        <taxon>Fungi</taxon>
        <taxon>Dikarya</taxon>
        <taxon>Basidiomycota</taxon>
        <taxon>Agaricomycotina</taxon>
        <taxon>Agaricomycetes</taxon>
        <taxon>Agaricomycetidae</taxon>
        <taxon>Agaricales</taxon>
        <taxon>Agaricineae</taxon>
        <taxon>Strophariaceae</taxon>
        <taxon>Psilocybe</taxon>
    </lineage>
</organism>
<dbReference type="PANTHER" id="PTHR46035">
    <property type="entry name" value="TETRATRICOPEPTIDE REPEAT PROTEIN 4"/>
    <property type="match status" value="1"/>
</dbReference>
<dbReference type="OrthoDB" id="1724687at2759"/>
<feature type="compositionally biased region" description="Low complexity" evidence="8">
    <location>
        <begin position="794"/>
        <end position="812"/>
    </location>
</feature>
<keyword evidence="4" id="KW-0689">Ribosomal protein</keyword>
<evidence type="ECO:0000256" key="8">
    <source>
        <dbReference type="SAM" id="MobiDB-lite"/>
    </source>
</evidence>
<dbReference type="Gene3D" id="1.25.40.10">
    <property type="entry name" value="Tetratricopeptide repeat domain"/>
    <property type="match status" value="1"/>
</dbReference>
<dbReference type="Pfam" id="PF18972">
    <property type="entry name" value="Wheel"/>
    <property type="match status" value="1"/>
</dbReference>
<dbReference type="PANTHER" id="PTHR46035:SF1">
    <property type="entry name" value="TETRATRICOPEPTIDE REPEAT PROTEIN 4"/>
    <property type="match status" value="1"/>
</dbReference>
<dbReference type="GO" id="GO:0005634">
    <property type="term" value="C:nucleus"/>
    <property type="evidence" value="ECO:0007669"/>
    <property type="project" value="TreeGrafter"/>
</dbReference>
<feature type="compositionally biased region" description="Low complexity" evidence="8">
    <location>
        <begin position="829"/>
        <end position="839"/>
    </location>
</feature>
<reference evidence="10 11" key="1">
    <citation type="journal article" date="2018" name="Evol. Lett.">
        <title>Horizontal gene cluster transfer increased hallucinogenic mushroom diversity.</title>
        <authorList>
            <person name="Reynolds H.T."/>
            <person name="Vijayakumar V."/>
            <person name="Gluck-Thaler E."/>
            <person name="Korotkin H.B."/>
            <person name="Matheny P.B."/>
            <person name="Slot J.C."/>
        </authorList>
    </citation>
    <scope>NUCLEOTIDE SEQUENCE [LARGE SCALE GENOMIC DNA]</scope>
    <source>
        <strain evidence="10 11">2631</strain>
    </source>
</reference>
<dbReference type="FunFam" id="3.40.50.300:FF:000808">
    <property type="entry name" value="Small GTP-binding protein, putative"/>
    <property type="match status" value="1"/>
</dbReference>
<feature type="compositionally biased region" description="Pro residues" evidence="8">
    <location>
        <begin position="721"/>
        <end position="736"/>
    </location>
</feature>
<dbReference type="GO" id="GO:0006412">
    <property type="term" value="P:translation"/>
    <property type="evidence" value="ECO:0007669"/>
    <property type="project" value="InterPro"/>
</dbReference>
<dbReference type="InParanoid" id="A0A409WLZ9"/>
<dbReference type="PROSITE" id="PS51420">
    <property type="entry name" value="RHO"/>
    <property type="match status" value="1"/>
</dbReference>
<protein>
    <recommendedName>
        <fullName evidence="9">Cns1/TTC4 wheel domain-containing protein</fullName>
    </recommendedName>
</protein>
<dbReference type="InterPro" id="IPR011990">
    <property type="entry name" value="TPR-like_helical_dom_sf"/>
</dbReference>
<dbReference type="GO" id="GO:0005840">
    <property type="term" value="C:ribosome"/>
    <property type="evidence" value="ECO:0007669"/>
    <property type="project" value="UniProtKB-KW"/>
</dbReference>
<dbReference type="Pfam" id="PF01251">
    <property type="entry name" value="Ribosomal_S7e"/>
    <property type="match status" value="1"/>
</dbReference>
<dbReference type="GO" id="GO:0005525">
    <property type="term" value="F:GTP binding"/>
    <property type="evidence" value="ECO:0007669"/>
    <property type="project" value="InterPro"/>
</dbReference>
<evidence type="ECO:0000256" key="2">
    <source>
        <dbReference type="ARBA" id="ARBA00022737"/>
    </source>
</evidence>
<dbReference type="PROSITE" id="PS51421">
    <property type="entry name" value="RAS"/>
    <property type="match status" value="1"/>
</dbReference>
<dbReference type="GO" id="GO:0003924">
    <property type="term" value="F:GTPase activity"/>
    <property type="evidence" value="ECO:0007669"/>
    <property type="project" value="InterPro"/>
</dbReference>
<evidence type="ECO:0000256" key="1">
    <source>
        <dbReference type="ARBA" id="ARBA00007820"/>
    </source>
</evidence>
<dbReference type="SMART" id="SM00028">
    <property type="entry name" value="TPR"/>
    <property type="match status" value="3"/>
</dbReference>
<dbReference type="PROSITE" id="PS51419">
    <property type="entry name" value="RAB"/>
    <property type="match status" value="1"/>
</dbReference>
<dbReference type="PRINTS" id="PR00449">
    <property type="entry name" value="RASTRNSFRMNG"/>
</dbReference>
<dbReference type="SMART" id="SM00176">
    <property type="entry name" value="RAN"/>
    <property type="match status" value="1"/>
</dbReference>
<dbReference type="InterPro" id="IPR047861">
    <property type="entry name" value="Ribosomal_eS7_CS"/>
</dbReference>
<evidence type="ECO:0000313" key="11">
    <source>
        <dbReference type="Proteomes" id="UP000283269"/>
    </source>
</evidence>
<evidence type="ECO:0000259" key="9">
    <source>
        <dbReference type="Pfam" id="PF18972"/>
    </source>
</evidence>
<keyword evidence="7" id="KW-0175">Coiled coil</keyword>
<dbReference type="Pfam" id="PF00071">
    <property type="entry name" value="Ras"/>
    <property type="match status" value="1"/>
</dbReference>
<dbReference type="InterPro" id="IPR019734">
    <property type="entry name" value="TPR_rpt"/>
</dbReference>
<accession>A0A409WLZ9</accession>
<dbReference type="SUPFAM" id="SSF52540">
    <property type="entry name" value="P-loop containing nucleoside triphosphate hydrolases"/>
    <property type="match status" value="1"/>
</dbReference>
<dbReference type="SMART" id="SM00174">
    <property type="entry name" value="RHO"/>
    <property type="match status" value="1"/>
</dbReference>
<dbReference type="InterPro" id="IPR005225">
    <property type="entry name" value="Small_GTP-bd"/>
</dbReference>
<feature type="coiled-coil region" evidence="7">
    <location>
        <begin position="168"/>
        <end position="199"/>
    </location>
</feature>
<dbReference type="GO" id="GO:0006457">
    <property type="term" value="P:protein folding"/>
    <property type="evidence" value="ECO:0007669"/>
    <property type="project" value="TreeGrafter"/>
</dbReference>
<keyword evidence="3" id="KW-0802">TPR repeat</keyword>
<dbReference type="GO" id="GO:1990904">
    <property type="term" value="C:ribonucleoprotein complex"/>
    <property type="evidence" value="ECO:0007669"/>
    <property type="project" value="UniProtKB-KW"/>
</dbReference>
<comment type="caution">
    <text evidence="10">The sequence shown here is derived from an EMBL/GenBank/DDBJ whole genome shotgun (WGS) entry which is preliminary data.</text>
</comment>
<keyword evidence="11" id="KW-1185">Reference proteome</keyword>
<keyword evidence="2" id="KW-0677">Repeat</keyword>
<dbReference type="AlphaFoldDB" id="A0A409WLZ9"/>
<gene>
    <name evidence="10" type="ORF">CVT25_003430</name>
</gene>
<dbReference type="InterPro" id="IPR000554">
    <property type="entry name" value="Ribosomal_eS7"/>
</dbReference>
<comment type="similarity">
    <text evidence="1">Belongs to the eukaryotic ribosomal protein eS7 family.</text>
</comment>
<dbReference type="Proteomes" id="UP000283269">
    <property type="component" value="Unassembled WGS sequence"/>
</dbReference>
<dbReference type="Gene3D" id="3.40.50.300">
    <property type="entry name" value="P-loop containing nucleotide triphosphate hydrolases"/>
    <property type="match status" value="1"/>
</dbReference>
<dbReference type="InterPro" id="IPR027417">
    <property type="entry name" value="P-loop_NTPase"/>
</dbReference>
<keyword evidence="5" id="KW-0687">Ribonucleoprotein</keyword>
<evidence type="ECO:0000256" key="3">
    <source>
        <dbReference type="ARBA" id="ARBA00022803"/>
    </source>
</evidence>
<dbReference type="GO" id="GO:0030544">
    <property type="term" value="F:Hsp70 protein binding"/>
    <property type="evidence" value="ECO:0007669"/>
    <property type="project" value="TreeGrafter"/>
</dbReference>
<dbReference type="STRING" id="93625.A0A409WLZ9"/>
<evidence type="ECO:0000256" key="4">
    <source>
        <dbReference type="ARBA" id="ARBA00022980"/>
    </source>
</evidence>
<dbReference type="SUPFAM" id="SSF48452">
    <property type="entry name" value="TPR-like"/>
    <property type="match status" value="1"/>
</dbReference>
<dbReference type="EMBL" id="NHYD01003373">
    <property type="protein sequence ID" value="PPQ79548.1"/>
    <property type="molecule type" value="Genomic_DNA"/>
</dbReference>
<comment type="similarity">
    <text evidence="6">Belongs to the TTC4 family.</text>
</comment>
<dbReference type="SMART" id="SM00175">
    <property type="entry name" value="RAB"/>
    <property type="match status" value="1"/>
</dbReference>
<dbReference type="CDD" id="cd00154">
    <property type="entry name" value="Rab"/>
    <property type="match status" value="1"/>
</dbReference>
<dbReference type="CDD" id="cd21377">
    <property type="entry name" value="CTWD_Cns1-like"/>
    <property type="match status" value="1"/>
</dbReference>
<dbReference type="SMART" id="SM00173">
    <property type="entry name" value="RAS"/>
    <property type="match status" value="1"/>
</dbReference>
<proteinExistence type="inferred from homology"/>
<evidence type="ECO:0000256" key="5">
    <source>
        <dbReference type="ARBA" id="ARBA00023274"/>
    </source>
</evidence>
<feature type="compositionally biased region" description="Acidic residues" evidence="8">
    <location>
        <begin position="840"/>
        <end position="850"/>
    </location>
</feature>
<name>A0A409WLZ9_PSICY</name>
<dbReference type="PROSITE" id="PS00948">
    <property type="entry name" value="RIBOSOMAL_S7E"/>
    <property type="match status" value="1"/>
</dbReference>
<feature type="domain" description="Cns1/TTC4 wheel" evidence="9">
    <location>
        <begin position="235"/>
        <end position="356"/>
    </location>
</feature>
<sequence>MSPLLKVGPLPKPKISDEEALAAFDSIPLFMKSLPDEDNLDPTVHALQSLIYEGTPDEIAQNFKEQGNEYFQGKRYREAVGFYTQGLDAKATDKSIIEALLCNRAACNLELQNFGSVLRDCSKALAANPKCSKAYYRSALALVSLGRVEEALDCCDRCLFYDANNAGIKNVQERALKAKAETERKEREKQERIRKEQLEVFNMKKALRDRNLIIFNKPGGSASPVSPHFDAEDPTGSTLVLPVFFLYPQYATSDIISDFIEDTTFAAHIEAMFPPQVPAPEWDKKGEYIAGNLVVYAPTYRKRLLKVGKKMTLRDVCNAAKAKEGQPMDGLQIKDGCLSFVVMPKGDAETKWIEEYKKMREERPIIIGHILKMSTITSKILRTANAPTSPPDETEKSVAQALIDLENNVPELKNELRALQISAAREVDVRGGKKAIVIFVPVPQLKAFHKVQQRLTRELEKKFSDRHVVFIAQRRMLRKPTRNSRVKQKRPRSRTLTNVHEKILEDLVYPTEIVGKRTRVAVDGSKLLKVTTSPLRPPPSDPKAPVATFPQCRHACVAIPCSHIMEEYQSLDPYSRSRYEHGIDSKIVIMGNSGVGKTSLLHRYTQNKFDPKNTTSTSGAFFVTKKVYVNGLKVRLQLWDTAGQERFRSMAPMYYRGANAALLLYDITNASTFEDIRGWLEELKKNCPPELIIYIVGSKADLYRHRQVTSDLARLSLHNWFPPPKPPPPPPPPPAPSTLSYIRPRFTSFPGLRSPPLVTPPTPSPLSAEGPAYLDLPPNRSSALTRGKPAAQIRTKTSASVTRSSASTGTRTPQSSRFGSTFGHVAGWNDNNDNSSNSIEEADEDEDENNDREWGLSKGMELFEVSAKDDMGIQNLFEHLISAIIVRKDVIEKENELKKRDSVFLSSTSTPAWSAQADEEEAREKAQQRSGSWSCC</sequence>
<evidence type="ECO:0000256" key="7">
    <source>
        <dbReference type="SAM" id="Coils"/>
    </source>
</evidence>
<evidence type="ECO:0000256" key="6">
    <source>
        <dbReference type="ARBA" id="ARBA00023602"/>
    </source>
</evidence>
<dbReference type="GO" id="GO:0051879">
    <property type="term" value="F:Hsp90 protein binding"/>
    <property type="evidence" value="ECO:0007669"/>
    <property type="project" value="InterPro"/>
</dbReference>
<dbReference type="InterPro" id="IPR044059">
    <property type="entry name" value="Csn1/TTC4_wheel"/>
</dbReference>
<dbReference type="InterPro" id="IPR001806">
    <property type="entry name" value="Small_GTPase"/>
</dbReference>
<feature type="region of interest" description="Disordered" evidence="8">
    <location>
        <begin position="721"/>
        <end position="852"/>
    </location>
</feature>
<dbReference type="NCBIfam" id="TIGR00231">
    <property type="entry name" value="small_GTP"/>
    <property type="match status" value="1"/>
</dbReference>
<dbReference type="GO" id="GO:0005829">
    <property type="term" value="C:cytosol"/>
    <property type="evidence" value="ECO:0007669"/>
    <property type="project" value="TreeGrafter"/>
</dbReference>
<feature type="region of interest" description="Disordered" evidence="8">
    <location>
        <begin position="906"/>
        <end position="936"/>
    </location>
</feature>
<evidence type="ECO:0000313" key="10">
    <source>
        <dbReference type="EMBL" id="PPQ79548.1"/>
    </source>
</evidence>
<dbReference type="GO" id="GO:0003735">
    <property type="term" value="F:structural constituent of ribosome"/>
    <property type="evidence" value="ECO:0007669"/>
    <property type="project" value="InterPro"/>
</dbReference>